<dbReference type="InterPro" id="IPR036322">
    <property type="entry name" value="WD40_repeat_dom_sf"/>
</dbReference>
<evidence type="ECO:0000313" key="9">
    <source>
        <dbReference type="Proteomes" id="UP000007014"/>
    </source>
</evidence>
<feature type="region of interest" description="Disordered" evidence="6">
    <location>
        <begin position="268"/>
        <end position="287"/>
    </location>
</feature>
<feature type="repeat" description="WD" evidence="5">
    <location>
        <begin position="884"/>
        <end position="917"/>
    </location>
</feature>
<protein>
    <submittedName>
        <fullName evidence="8">WD-repeat cell cycle regulatory protein</fullName>
    </submittedName>
</protein>
<dbReference type="SUPFAM" id="SSF50978">
    <property type="entry name" value="WD40 repeat-like"/>
    <property type="match status" value="1"/>
</dbReference>
<dbReference type="Proteomes" id="UP000007014">
    <property type="component" value="Chromosome 17"/>
</dbReference>
<dbReference type="Gramene" id="CMQ242CT">
    <property type="protein sequence ID" value="CMQ242CT"/>
    <property type="gene ID" value="CMQ242C"/>
</dbReference>
<dbReference type="GO" id="GO:0005680">
    <property type="term" value="C:anaphase-promoting complex"/>
    <property type="evidence" value="ECO:0007669"/>
    <property type="project" value="TreeGrafter"/>
</dbReference>
<feature type="repeat" description="WD" evidence="5">
    <location>
        <begin position="796"/>
        <end position="840"/>
    </location>
</feature>
<name>M1VKQ5_CYAM1</name>
<dbReference type="InterPro" id="IPR001680">
    <property type="entry name" value="WD40_rpt"/>
</dbReference>
<dbReference type="GO" id="GO:1990757">
    <property type="term" value="F:ubiquitin ligase activator activity"/>
    <property type="evidence" value="ECO:0007669"/>
    <property type="project" value="TreeGrafter"/>
</dbReference>
<evidence type="ECO:0000256" key="2">
    <source>
        <dbReference type="ARBA" id="ARBA00022574"/>
    </source>
</evidence>
<feature type="compositionally biased region" description="Low complexity" evidence="6">
    <location>
        <begin position="530"/>
        <end position="551"/>
    </location>
</feature>
<feature type="region of interest" description="Disordered" evidence="6">
    <location>
        <begin position="229"/>
        <end position="260"/>
    </location>
</feature>
<dbReference type="PANTHER" id="PTHR19918">
    <property type="entry name" value="CELL DIVISION CYCLE 20 CDC20 FIZZY -RELATED"/>
    <property type="match status" value="1"/>
</dbReference>
<dbReference type="CDD" id="cd00200">
    <property type="entry name" value="WD40"/>
    <property type="match status" value="1"/>
</dbReference>
<evidence type="ECO:0000256" key="4">
    <source>
        <dbReference type="ARBA" id="ARBA00023306"/>
    </source>
</evidence>
<evidence type="ECO:0000256" key="5">
    <source>
        <dbReference type="PROSITE-ProRule" id="PRU00221"/>
    </source>
</evidence>
<evidence type="ECO:0000256" key="3">
    <source>
        <dbReference type="ARBA" id="ARBA00022737"/>
    </source>
</evidence>
<feature type="repeat" description="WD" evidence="5">
    <location>
        <begin position="754"/>
        <end position="785"/>
    </location>
</feature>
<feature type="compositionally biased region" description="Low complexity" evidence="6">
    <location>
        <begin position="439"/>
        <end position="450"/>
    </location>
</feature>
<dbReference type="HOGENOM" id="CLU_302150_0_0_1"/>
<dbReference type="Pfam" id="PF24807">
    <property type="entry name" value="WD40_CDC20-Fz"/>
    <property type="match status" value="1"/>
</dbReference>
<proteinExistence type="inferred from homology"/>
<dbReference type="InterPro" id="IPR056150">
    <property type="entry name" value="WD40_CDC20-Fz"/>
</dbReference>
<dbReference type="OMA" id="CHARTWT"/>
<reference evidence="8 9" key="2">
    <citation type="journal article" date="2007" name="BMC Biol.">
        <title>A 100%-complete sequence reveals unusually simple genomic features in the hot-spring red alga Cyanidioschyzon merolae.</title>
        <authorList>
            <person name="Nozaki H."/>
            <person name="Takano H."/>
            <person name="Misumi O."/>
            <person name="Terasawa K."/>
            <person name="Matsuzaki M."/>
            <person name="Maruyama S."/>
            <person name="Nishida K."/>
            <person name="Yagisawa F."/>
            <person name="Yoshida Y."/>
            <person name="Fujiwara T."/>
            <person name="Takio S."/>
            <person name="Tamura K."/>
            <person name="Chung S.J."/>
            <person name="Nakamura S."/>
            <person name="Kuroiwa H."/>
            <person name="Tanaka K."/>
            <person name="Sato N."/>
            <person name="Kuroiwa T."/>
        </authorList>
    </citation>
    <scope>NUCLEOTIDE SEQUENCE [LARGE SCALE GENOMIC DNA]</scope>
    <source>
        <strain evidence="8 9">10D</strain>
    </source>
</reference>
<accession>M1VKQ5</accession>
<feature type="region of interest" description="Disordered" evidence="6">
    <location>
        <begin position="56"/>
        <end position="85"/>
    </location>
</feature>
<feature type="compositionally biased region" description="Polar residues" evidence="6">
    <location>
        <begin position="60"/>
        <end position="76"/>
    </location>
</feature>
<dbReference type="PROSITE" id="PS50082">
    <property type="entry name" value="WD_REPEATS_2"/>
    <property type="match status" value="3"/>
</dbReference>
<comment type="similarity">
    <text evidence="1">Belongs to the WD repeat CDC20/Fizzy family.</text>
</comment>
<keyword evidence="4" id="KW-0131">Cell cycle</keyword>
<dbReference type="InterPro" id="IPR015943">
    <property type="entry name" value="WD40/YVTN_repeat-like_dom_sf"/>
</dbReference>
<dbReference type="GO" id="GO:1905786">
    <property type="term" value="P:positive regulation of anaphase-promoting complex-dependent catabolic process"/>
    <property type="evidence" value="ECO:0007669"/>
    <property type="project" value="TreeGrafter"/>
</dbReference>
<organism evidence="8 9">
    <name type="scientific">Cyanidioschyzon merolae (strain NIES-3377 / 10D)</name>
    <name type="common">Unicellular red alga</name>
    <dbReference type="NCBI Taxonomy" id="280699"/>
    <lineage>
        <taxon>Eukaryota</taxon>
        <taxon>Rhodophyta</taxon>
        <taxon>Bangiophyceae</taxon>
        <taxon>Cyanidiales</taxon>
        <taxon>Cyanidiaceae</taxon>
        <taxon>Cyanidioschyzon</taxon>
    </lineage>
</organism>
<evidence type="ECO:0000259" key="7">
    <source>
        <dbReference type="Pfam" id="PF24807"/>
    </source>
</evidence>
<feature type="region of interest" description="Disordered" evidence="6">
    <location>
        <begin position="428"/>
        <end position="451"/>
    </location>
</feature>
<feature type="region of interest" description="Disordered" evidence="6">
    <location>
        <begin position="491"/>
        <end position="586"/>
    </location>
</feature>
<dbReference type="InterPro" id="IPR019775">
    <property type="entry name" value="WD40_repeat_CS"/>
</dbReference>
<dbReference type="STRING" id="280699.M1VKQ5"/>
<dbReference type="Gene3D" id="2.130.10.10">
    <property type="entry name" value="YVTN repeat-like/Quinoprotein amine dehydrogenase"/>
    <property type="match status" value="1"/>
</dbReference>
<dbReference type="GeneID" id="16996351"/>
<feature type="region of interest" description="Disordered" evidence="6">
    <location>
        <begin position="152"/>
        <end position="208"/>
    </location>
</feature>
<gene>
    <name evidence="8" type="ORF">CYME_CMQ242C</name>
</gene>
<sequence length="988" mass="106275">MSTAWTPRRSRRSGDRFIPVRERDSALGLDSTQLRFQLQVATELSFQGRNTPSRDIAAESENNASDVGQVTESSPSRRLRDTSPMHQRRLLMAARARHVEGSEALATFVPGHQIESELSLAQAAERYIENARRDWSDIFGASPSAPALLVSGSERAGQRSLQLETSPDADEGTLTYQSRLGRSVNEPPVESSRESGTSPNRGLAAAERAGVRAELETLLATLSVGRASDARNGAYDGSERPARTSRAEQPPARRQSRRERELADLLERMDREQRDANHSVSSSSRSSTVEQIRALLQAAAELGDAADDVAVVDLAMELFADPRALYSMETLRGSVQHLAGTLMRGTLASPGGTGISSLAPGMLATDVGSRVTELQGVITWSEGGTVTRPGAANANAVLALSAHLPPHAQHATIESATRSANEAAYLTQTSGTGGAAPNTSTPGISPSTTGRFVVSAPGGPSTYAIILENELLHEVNTTRTELATDMDALVAENESTSPTEPPPSGRRPEPGFGLATPPRHSNPTRATRNSPVAASPGASHVSSSSATPVVARRSLLEFSRQDTSVHESSPSPRHRQYSENNGSPIRLDALRTSPVLAADPTIARQLGLGLRRKQRKISRVPFKVLDAPNLADDFYLNLLDWSARNILAVGLGNSVYLWNAYNSKVSKLCELDTPPQGVCSVSWAPSGDLIAVGLASGVVHLYDPTRQEAAQMLTGHTARVGCLAWNGPLLASGSRDRTIMEHDVRAGREPVRTLEAHRQEVCGLRWSFDQTQLASGGNDNKLFIWTPQARRPLFRFEEHEAAVKAVAWSPHQHCLLASGGGTADRCIRLWNTTTGSLLQCVDTGSQVCNLLWSRAVNELVSTHGYSQNQIVLWRYPSMQKVVTLTGHLLRVLYLAASPDGSVIVTGAGDETLRFWNVFPPPRSAARMSQQRAASSLSPSRLGGTRSLYAAALADLTTLPSAYAPTPSQASPMHDLWNTSAMIPSSFIR</sequence>
<reference evidence="8 9" key="1">
    <citation type="journal article" date="2004" name="Nature">
        <title>Genome sequence of the ultrasmall unicellular red alga Cyanidioschyzon merolae 10D.</title>
        <authorList>
            <person name="Matsuzaki M."/>
            <person name="Misumi O."/>
            <person name="Shin-i T."/>
            <person name="Maruyama S."/>
            <person name="Takahara M."/>
            <person name="Miyagishima S."/>
            <person name="Mori T."/>
            <person name="Nishida K."/>
            <person name="Yagisawa F."/>
            <person name="Nishida K."/>
            <person name="Yoshida Y."/>
            <person name="Nishimura Y."/>
            <person name="Nakao S."/>
            <person name="Kobayashi T."/>
            <person name="Momoyama Y."/>
            <person name="Higashiyama T."/>
            <person name="Minoda A."/>
            <person name="Sano M."/>
            <person name="Nomoto H."/>
            <person name="Oishi K."/>
            <person name="Hayashi H."/>
            <person name="Ohta F."/>
            <person name="Nishizaka S."/>
            <person name="Haga S."/>
            <person name="Miura S."/>
            <person name="Morishita T."/>
            <person name="Kabeya Y."/>
            <person name="Terasawa K."/>
            <person name="Suzuki Y."/>
            <person name="Ishii Y."/>
            <person name="Asakawa S."/>
            <person name="Takano H."/>
            <person name="Ohta N."/>
            <person name="Kuroiwa H."/>
            <person name="Tanaka K."/>
            <person name="Shimizu N."/>
            <person name="Sugano S."/>
            <person name="Sato N."/>
            <person name="Nozaki H."/>
            <person name="Ogasawara N."/>
            <person name="Kohara Y."/>
            <person name="Kuroiwa T."/>
        </authorList>
    </citation>
    <scope>NUCLEOTIDE SEQUENCE [LARGE SCALE GENOMIC DNA]</scope>
    <source>
        <strain evidence="8 9">10D</strain>
    </source>
</reference>
<evidence type="ECO:0000256" key="1">
    <source>
        <dbReference type="ARBA" id="ARBA00006445"/>
    </source>
</evidence>
<dbReference type="PROSITE" id="PS00678">
    <property type="entry name" value="WD_REPEATS_1"/>
    <property type="match status" value="2"/>
</dbReference>
<feature type="domain" description="CDC20/Fizzy WD40" evidence="7">
    <location>
        <begin position="625"/>
        <end position="915"/>
    </location>
</feature>
<dbReference type="InterPro" id="IPR033010">
    <property type="entry name" value="Cdc20/Fizzy"/>
</dbReference>
<evidence type="ECO:0000313" key="8">
    <source>
        <dbReference type="EMBL" id="BAM82128.1"/>
    </source>
</evidence>
<dbReference type="GO" id="GO:0010997">
    <property type="term" value="F:anaphase-promoting complex binding"/>
    <property type="evidence" value="ECO:0007669"/>
    <property type="project" value="InterPro"/>
</dbReference>
<dbReference type="SMART" id="SM00320">
    <property type="entry name" value="WD40"/>
    <property type="match status" value="6"/>
</dbReference>
<dbReference type="GO" id="GO:0031145">
    <property type="term" value="P:anaphase-promoting complex-dependent catabolic process"/>
    <property type="evidence" value="ECO:0007669"/>
    <property type="project" value="TreeGrafter"/>
</dbReference>
<keyword evidence="2 5" id="KW-0853">WD repeat</keyword>
<dbReference type="AlphaFoldDB" id="M1VKQ5"/>
<dbReference type="OrthoDB" id="10263272at2759"/>
<dbReference type="PANTHER" id="PTHR19918:SF1">
    <property type="entry name" value="FIZZY-RELATED PROTEIN HOMOLOG"/>
    <property type="match status" value="1"/>
</dbReference>
<evidence type="ECO:0000256" key="6">
    <source>
        <dbReference type="SAM" id="MobiDB-lite"/>
    </source>
</evidence>
<dbReference type="PROSITE" id="PS50294">
    <property type="entry name" value="WD_REPEATS_REGION"/>
    <property type="match status" value="2"/>
</dbReference>
<feature type="compositionally biased region" description="Basic and acidic residues" evidence="6">
    <location>
        <begin position="237"/>
        <end position="246"/>
    </location>
</feature>
<dbReference type="KEGG" id="cme:CYME_CMQ242C"/>
<dbReference type="eggNOG" id="KOG0305">
    <property type="taxonomic scope" value="Eukaryota"/>
</dbReference>
<feature type="compositionally biased region" description="Polar residues" evidence="6">
    <location>
        <begin position="519"/>
        <end position="529"/>
    </location>
</feature>
<feature type="compositionally biased region" description="Basic and acidic residues" evidence="6">
    <location>
        <begin position="268"/>
        <end position="277"/>
    </location>
</feature>
<keyword evidence="3" id="KW-0677">Repeat</keyword>
<keyword evidence="9" id="KW-1185">Reference proteome</keyword>
<dbReference type="RefSeq" id="XP_005538164.1">
    <property type="nucleotide sequence ID" value="XM_005538107.1"/>
</dbReference>
<dbReference type="EMBL" id="AP006499">
    <property type="protein sequence ID" value="BAM82128.1"/>
    <property type="molecule type" value="Genomic_DNA"/>
</dbReference>